<accession>A0A8C7WYL5</accession>
<feature type="region of interest" description="Disordered" evidence="1">
    <location>
        <begin position="1"/>
        <end position="36"/>
    </location>
</feature>
<dbReference type="InterPro" id="IPR003309">
    <property type="entry name" value="SCAN_dom"/>
</dbReference>
<reference evidence="3" key="2">
    <citation type="submission" date="2025-09" db="UniProtKB">
        <authorList>
            <consortium name="Ensembl"/>
        </authorList>
    </citation>
    <scope>IDENTIFICATION</scope>
</reference>
<dbReference type="Ensembl" id="ENSOSIT00000005358.1">
    <property type="protein sequence ID" value="ENSOSIP00000005015.1"/>
    <property type="gene ID" value="ENSOSIG00000003412.1"/>
</dbReference>
<evidence type="ECO:0000256" key="1">
    <source>
        <dbReference type="SAM" id="MobiDB-lite"/>
    </source>
</evidence>
<dbReference type="PANTHER" id="PTHR46888">
    <property type="entry name" value="ZINC KNUCKLE DOMAINCONTAINING PROTEIN-RELATED"/>
    <property type="match status" value="1"/>
</dbReference>
<sequence length="119" mass="13457">MQHPETAVDAAWEAAPSEGEMEAPPKPGPSGTSGSDMLTIMRDFLRAALLAKFDISPETYRQQFRSTSVAHGENPTETYHRLKSLYRRWLQPERHTKEQIGEAIILEQLLRVLPADVRT</sequence>
<dbReference type="Proteomes" id="UP000694383">
    <property type="component" value="Unplaced"/>
</dbReference>
<proteinExistence type="predicted"/>
<reference evidence="3" key="1">
    <citation type="submission" date="2025-08" db="UniProtKB">
        <authorList>
            <consortium name="Ensembl"/>
        </authorList>
    </citation>
    <scope>IDENTIFICATION</scope>
</reference>
<dbReference type="Pfam" id="PF02023">
    <property type="entry name" value="SCAN"/>
    <property type="match status" value="1"/>
</dbReference>
<dbReference type="SMART" id="SM00431">
    <property type="entry name" value="SCAN"/>
    <property type="match status" value="1"/>
</dbReference>
<protein>
    <recommendedName>
        <fullName evidence="2">SCAN box domain-containing protein</fullName>
    </recommendedName>
</protein>
<evidence type="ECO:0000313" key="4">
    <source>
        <dbReference type="Proteomes" id="UP000694383"/>
    </source>
</evidence>
<dbReference type="AlphaFoldDB" id="A0A8C7WYL5"/>
<dbReference type="PANTHER" id="PTHR46888:SF1">
    <property type="entry name" value="RIBONUCLEASE H"/>
    <property type="match status" value="1"/>
</dbReference>
<evidence type="ECO:0000259" key="2">
    <source>
        <dbReference type="PROSITE" id="PS50804"/>
    </source>
</evidence>
<keyword evidence="4" id="KW-1185">Reference proteome</keyword>
<name>A0A8C7WYL5_9TELE</name>
<dbReference type="PROSITE" id="PS50804">
    <property type="entry name" value="SCAN_BOX"/>
    <property type="match status" value="1"/>
</dbReference>
<feature type="domain" description="SCAN box" evidence="2">
    <location>
        <begin position="61"/>
        <end position="119"/>
    </location>
</feature>
<evidence type="ECO:0000313" key="3">
    <source>
        <dbReference type="Ensembl" id="ENSOSIP00000005015.1"/>
    </source>
</evidence>
<dbReference type="Gene3D" id="1.10.4020.10">
    <property type="entry name" value="DNA breaking-rejoining enzymes"/>
    <property type="match status" value="1"/>
</dbReference>
<dbReference type="InterPro" id="IPR038269">
    <property type="entry name" value="SCAN_sf"/>
</dbReference>
<dbReference type="GeneTree" id="ENSGT01120000272011"/>
<organism evidence="3 4">
    <name type="scientific">Oryzias sinensis</name>
    <name type="common">Chinese medaka</name>
    <dbReference type="NCBI Taxonomy" id="183150"/>
    <lineage>
        <taxon>Eukaryota</taxon>
        <taxon>Metazoa</taxon>
        <taxon>Chordata</taxon>
        <taxon>Craniata</taxon>
        <taxon>Vertebrata</taxon>
        <taxon>Euteleostomi</taxon>
        <taxon>Actinopterygii</taxon>
        <taxon>Neopterygii</taxon>
        <taxon>Teleostei</taxon>
        <taxon>Neoteleostei</taxon>
        <taxon>Acanthomorphata</taxon>
        <taxon>Ovalentaria</taxon>
        <taxon>Atherinomorphae</taxon>
        <taxon>Beloniformes</taxon>
        <taxon>Adrianichthyidae</taxon>
        <taxon>Oryziinae</taxon>
        <taxon>Oryzias</taxon>
    </lineage>
</organism>
<dbReference type="SUPFAM" id="SSF47353">
    <property type="entry name" value="Retrovirus capsid dimerization domain-like"/>
    <property type="match status" value="1"/>
</dbReference>